<dbReference type="SMART" id="SM00252">
    <property type="entry name" value="SH2"/>
    <property type="match status" value="1"/>
</dbReference>
<proteinExistence type="predicted"/>
<dbReference type="InterPro" id="IPR000980">
    <property type="entry name" value="SH2"/>
</dbReference>
<dbReference type="PRINTS" id="PR00401">
    <property type="entry name" value="SH2DOMAIN"/>
</dbReference>
<keyword evidence="1" id="KW-0727">SH2 domain</keyword>
<dbReference type="SUPFAM" id="SSF55550">
    <property type="entry name" value="SH2 domain"/>
    <property type="match status" value="1"/>
</dbReference>
<dbReference type="AlphaFoldDB" id="A0AAW0I698"/>
<dbReference type="Proteomes" id="UP001488838">
    <property type="component" value="Unassembled WGS sequence"/>
</dbReference>
<comment type="caution">
    <text evidence="3">The sequence shown here is derived from an EMBL/GenBank/DDBJ whole genome shotgun (WGS) entry which is preliminary data.</text>
</comment>
<organism evidence="3 4">
    <name type="scientific">Myodes glareolus</name>
    <name type="common">Bank vole</name>
    <name type="synonym">Clethrionomys glareolus</name>
    <dbReference type="NCBI Taxonomy" id="447135"/>
    <lineage>
        <taxon>Eukaryota</taxon>
        <taxon>Metazoa</taxon>
        <taxon>Chordata</taxon>
        <taxon>Craniata</taxon>
        <taxon>Vertebrata</taxon>
        <taxon>Euteleostomi</taxon>
        <taxon>Mammalia</taxon>
        <taxon>Eutheria</taxon>
        <taxon>Euarchontoglires</taxon>
        <taxon>Glires</taxon>
        <taxon>Rodentia</taxon>
        <taxon>Myomorpha</taxon>
        <taxon>Muroidea</taxon>
        <taxon>Cricetidae</taxon>
        <taxon>Arvicolinae</taxon>
        <taxon>Myodes</taxon>
    </lineage>
</organism>
<evidence type="ECO:0000313" key="3">
    <source>
        <dbReference type="EMBL" id="KAK7810004.1"/>
    </source>
</evidence>
<dbReference type="PROSITE" id="PS50001">
    <property type="entry name" value="SH2"/>
    <property type="match status" value="1"/>
</dbReference>
<dbReference type="PANTHER" id="PTHR46037">
    <property type="entry name" value="PROTEIN ENHANCER OF SEVENLESS 2B"/>
    <property type="match status" value="1"/>
</dbReference>
<dbReference type="InterPro" id="IPR036860">
    <property type="entry name" value="SH2_dom_sf"/>
</dbReference>
<dbReference type="EMBL" id="JBBHLL010000207">
    <property type="protein sequence ID" value="KAK7810004.1"/>
    <property type="molecule type" value="Genomic_DNA"/>
</dbReference>
<keyword evidence="4" id="KW-1185">Reference proteome</keyword>
<protein>
    <recommendedName>
        <fullName evidence="2">SH2 domain-containing protein</fullName>
    </recommendedName>
</protein>
<dbReference type="InterPro" id="IPR043539">
    <property type="entry name" value="Grb2-like"/>
</dbReference>
<evidence type="ECO:0000256" key="1">
    <source>
        <dbReference type="PROSITE-ProRule" id="PRU00191"/>
    </source>
</evidence>
<gene>
    <name evidence="3" type="ORF">U0070_015741</name>
</gene>
<evidence type="ECO:0000313" key="4">
    <source>
        <dbReference type="Proteomes" id="UP001488838"/>
    </source>
</evidence>
<evidence type="ECO:0000259" key="2">
    <source>
        <dbReference type="PROSITE" id="PS50001"/>
    </source>
</evidence>
<dbReference type="Gene3D" id="3.30.505.10">
    <property type="entry name" value="SH2 domain"/>
    <property type="match status" value="1"/>
</dbReference>
<feature type="domain" description="SH2" evidence="2">
    <location>
        <begin position="11"/>
        <end position="102"/>
    </location>
</feature>
<name>A0AAW0I698_MYOGA</name>
<reference evidence="3 4" key="1">
    <citation type="journal article" date="2023" name="bioRxiv">
        <title>Conserved and derived expression patterns and positive selection on dental genes reveal complex evolutionary context of ever-growing rodent molars.</title>
        <authorList>
            <person name="Calamari Z.T."/>
            <person name="Song A."/>
            <person name="Cohen E."/>
            <person name="Akter M."/>
            <person name="Roy R.D."/>
            <person name="Hallikas O."/>
            <person name="Christensen M.M."/>
            <person name="Li P."/>
            <person name="Marangoni P."/>
            <person name="Jernvall J."/>
            <person name="Klein O.D."/>
        </authorList>
    </citation>
    <scope>NUCLEOTIDE SEQUENCE [LARGE SCALE GENOMIC DNA]</scope>
    <source>
        <strain evidence="3">V071</strain>
    </source>
</reference>
<dbReference type="Pfam" id="PF00017">
    <property type="entry name" value="SH2"/>
    <property type="match status" value="1"/>
</dbReference>
<sequence length="102" mass="11862">MTHDLFLASRWYNKNISRDKAEKLLLDTGKEGAFLVRDSRTPGTYTVSVFTKAIISENPCIKHYHIKETNDNPKRFYVAEKYVFDSIPLLIKYHQYNGGGKF</sequence>
<accession>A0AAW0I698</accession>